<dbReference type="AlphaFoldDB" id="A0AA47P5G7"/>
<protein>
    <submittedName>
        <fullName evidence="4">Paraneoplastic antigen Ma1</fullName>
    </submittedName>
</protein>
<accession>A0AA47P5G7</accession>
<evidence type="ECO:0000256" key="1">
    <source>
        <dbReference type="PROSITE-ProRule" id="PRU00047"/>
    </source>
</evidence>
<dbReference type="GO" id="GO:0003676">
    <property type="term" value="F:nucleic acid binding"/>
    <property type="evidence" value="ECO:0007669"/>
    <property type="project" value="InterPro"/>
</dbReference>
<evidence type="ECO:0000259" key="3">
    <source>
        <dbReference type="PROSITE" id="PS50158"/>
    </source>
</evidence>
<dbReference type="Pfam" id="PF14893">
    <property type="entry name" value="PNMA"/>
    <property type="match status" value="1"/>
</dbReference>
<organism evidence="4 5">
    <name type="scientific">Merluccius polli</name>
    <name type="common">Benguela hake</name>
    <name type="synonym">Merluccius cadenati</name>
    <dbReference type="NCBI Taxonomy" id="89951"/>
    <lineage>
        <taxon>Eukaryota</taxon>
        <taxon>Metazoa</taxon>
        <taxon>Chordata</taxon>
        <taxon>Craniata</taxon>
        <taxon>Vertebrata</taxon>
        <taxon>Euteleostomi</taxon>
        <taxon>Actinopterygii</taxon>
        <taxon>Neopterygii</taxon>
        <taxon>Teleostei</taxon>
        <taxon>Neoteleostei</taxon>
        <taxon>Acanthomorphata</taxon>
        <taxon>Zeiogadaria</taxon>
        <taxon>Gadariae</taxon>
        <taxon>Gadiformes</taxon>
        <taxon>Gadoidei</taxon>
        <taxon>Merlucciidae</taxon>
        <taxon>Merluccius</taxon>
    </lineage>
</organism>
<dbReference type="PANTHER" id="PTHR23095:SF53">
    <property type="entry name" value="ZINC FINGER CCHC DOMAIN-CONTAINING PROTEIN 12-LIKE"/>
    <property type="match status" value="1"/>
</dbReference>
<keyword evidence="1" id="KW-0479">Metal-binding</keyword>
<comment type="caution">
    <text evidence="4">The sequence shown here is derived from an EMBL/GenBank/DDBJ whole genome shotgun (WGS) entry which is preliminary data.</text>
</comment>
<dbReference type="InterPro" id="IPR026523">
    <property type="entry name" value="PNMA"/>
</dbReference>
<sequence length="496" mass="54482">MDVIKSTNIKVQNSLIISGSLNVESDKELVEHLKQHCSIARFVSIDAPNTKFHEQVVVEYTDITAIQSLKPLLPATFPCQGEEGACHHLSALVDVYAPEVSSTTTETYLEQLQVVAQATGKSLEELLATELDKLNAAASPSATATLKFTPTPRVENSIPHISTGLKSSPNITINDINPPDIQRVVVEHIVRNADAFPPVHTSNRLRSFSGKCPHPNSEVDYETWRANVELILKNPAISDLHRARKILESLLSPAADIVKQLGPQASPTDYLQLLDSAFGTVDDGEELFAKFMNTLQDAGEKPSHYLNRLQVILSQAVKRGGVAATEQDEHLLRQFCRGCWDGIVLTSLQLEQRKHNPPSFPAFLLLLRTEEDRQAAKAVCMSPSQLDPLVKDLKRQIAELQSQMAALRAQTPPSPAPAETNMRGGAGGSSVSATARMQHGRPRPWYCFRCGVDGHIAPNCSELPNQALVTAKKQQLQERQQQWEAQNSTPSTQSLN</sequence>
<name>A0AA47P5G7_MERPO</name>
<dbReference type="Proteomes" id="UP001174136">
    <property type="component" value="Unassembled WGS sequence"/>
</dbReference>
<dbReference type="GO" id="GO:0008270">
    <property type="term" value="F:zinc ion binding"/>
    <property type="evidence" value="ECO:0007669"/>
    <property type="project" value="UniProtKB-KW"/>
</dbReference>
<keyword evidence="1" id="KW-0863">Zinc-finger</keyword>
<dbReference type="PANTHER" id="PTHR23095">
    <property type="entry name" value="PARANEOPLASTIC ANTIGEN"/>
    <property type="match status" value="1"/>
</dbReference>
<feature type="domain" description="CCHC-type" evidence="3">
    <location>
        <begin position="447"/>
        <end position="462"/>
    </location>
</feature>
<dbReference type="EMBL" id="JAOPHQ010001990">
    <property type="protein sequence ID" value="KAK0148985.1"/>
    <property type="molecule type" value="Genomic_DNA"/>
</dbReference>
<evidence type="ECO:0000313" key="5">
    <source>
        <dbReference type="Proteomes" id="UP001174136"/>
    </source>
</evidence>
<evidence type="ECO:0000256" key="2">
    <source>
        <dbReference type="SAM" id="MobiDB-lite"/>
    </source>
</evidence>
<dbReference type="InterPro" id="IPR001878">
    <property type="entry name" value="Znf_CCHC"/>
</dbReference>
<dbReference type="InterPro" id="IPR048270">
    <property type="entry name" value="PNMA_C"/>
</dbReference>
<proteinExistence type="predicted"/>
<keyword evidence="1" id="KW-0862">Zinc</keyword>
<evidence type="ECO:0000313" key="4">
    <source>
        <dbReference type="EMBL" id="KAK0148985.1"/>
    </source>
</evidence>
<gene>
    <name evidence="4" type="primary">PNMA1_4</name>
    <name evidence="4" type="ORF">N1851_010592</name>
</gene>
<feature type="region of interest" description="Disordered" evidence="2">
    <location>
        <begin position="408"/>
        <end position="436"/>
    </location>
</feature>
<keyword evidence="5" id="KW-1185">Reference proteome</keyword>
<reference evidence="4" key="1">
    <citation type="journal article" date="2023" name="Front. Mar. Sci.">
        <title>A new Merluccius polli reference genome to investigate the effects of global change in West African waters.</title>
        <authorList>
            <person name="Mateo J.L."/>
            <person name="Blanco-Fernandez C."/>
            <person name="Garcia-Vazquez E."/>
            <person name="Machado-Schiaffino G."/>
        </authorList>
    </citation>
    <scope>NUCLEOTIDE SEQUENCE</scope>
    <source>
        <strain evidence="4">C29</strain>
        <tissue evidence="4">Fin</tissue>
    </source>
</reference>
<dbReference type="PROSITE" id="PS50158">
    <property type="entry name" value="ZF_CCHC"/>
    <property type="match status" value="1"/>
</dbReference>